<keyword evidence="2" id="KW-1003">Cell membrane</keyword>
<dbReference type="InterPro" id="IPR002543">
    <property type="entry name" value="FtsK_dom"/>
</dbReference>
<evidence type="ECO:0000313" key="14">
    <source>
        <dbReference type="Proteomes" id="UP000037247"/>
    </source>
</evidence>
<feature type="binding site" evidence="9">
    <location>
        <begin position="487"/>
        <end position="494"/>
    </location>
    <ligand>
        <name>ATP</name>
        <dbReference type="ChEBI" id="CHEBI:30616"/>
    </ligand>
</feature>
<gene>
    <name evidence="13" type="ORF">ABW18_14225</name>
</gene>
<feature type="binding site" evidence="9">
    <location>
        <begin position="892"/>
        <end position="899"/>
    </location>
    <ligand>
        <name>ATP</name>
        <dbReference type="ChEBI" id="CHEBI:30616"/>
    </ligand>
</feature>
<evidence type="ECO:0000256" key="2">
    <source>
        <dbReference type="ARBA" id="ARBA00022475"/>
    </source>
</evidence>
<evidence type="ECO:0000256" key="7">
    <source>
        <dbReference type="ARBA" id="ARBA00022989"/>
    </source>
</evidence>
<evidence type="ECO:0000256" key="10">
    <source>
        <dbReference type="SAM" id="MobiDB-lite"/>
    </source>
</evidence>
<evidence type="ECO:0000256" key="11">
    <source>
        <dbReference type="SAM" id="Phobius"/>
    </source>
</evidence>
<evidence type="ECO:0000259" key="12">
    <source>
        <dbReference type="PROSITE" id="PS50901"/>
    </source>
</evidence>
<feature type="transmembrane region" description="Helical" evidence="11">
    <location>
        <begin position="73"/>
        <end position="92"/>
    </location>
</feature>
<keyword evidence="8 11" id="KW-0472">Membrane</keyword>
<evidence type="ECO:0000256" key="5">
    <source>
        <dbReference type="ARBA" id="ARBA00022741"/>
    </source>
</evidence>
<comment type="caution">
    <text evidence="13">The sequence shown here is derived from an EMBL/GenBank/DDBJ whole genome shotgun (WGS) entry which is preliminary data.</text>
</comment>
<dbReference type="InterPro" id="IPR023837">
    <property type="entry name" value="EccCb-like_Actinobacteria"/>
</dbReference>
<feature type="domain" description="FtsK" evidence="12">
    <location>
        <begin position="464"/>
        <end position="664"/>
    </location>
</feature>
<proteinExistence type="predicted"/>
<keyword evidence="14" id="KW-1185">Reference proteome</keyword>
<keyword evidence="3 11" id="KW-0812">Transmembrane</keyword>
<accession>A0ABR5IAG2</accession>
<evidence type="ECO:0000256" key="6">
    <source>
        <dbReference type="ARBA" id="ARBA00022840"/>
    </source>
</evidence>
<keyword evidence="7 11" id="KW-1133">Transmembrane helix</keyword>
<dbReference type="InterPro" id="IPR050206">
    <property type="entry name" value="FtsK/SpoIIIE/SftA"/>
</dbReference>
<dbReference type="InterPro" id="IPR003593">
    <property type="entry name" value="AAA+_ATPase"/>
</dbReference>
<dbReference type="SMART" id="SM00382">
    <property type="entry name" value="AAA"/>
    <property type="match status" value="2"/>
</dbReference>
<keyword evidence="6 9" id="KW-0067">ATP-binding</keyword>
<dbReference type="InterPro" id="IPR023836">
    <property type="entry name" value="EccCa-like_Actinobacteria"/>
</dbReference>
<sequence>MASTTEGFVRRARIAMPRTPGGELTIAPPPDVPRVVPGNLLMKLLPVVMVVAVIGMLALMFATGGRNILSNPLFMMFPLMMLMSMFGMFAAGGRGGGKRAAELNEERKDYFRYLGQLREQVRDTVDAQRAALTWSHPDPRALPTLIGTRRMWERRPSDADFAHVRIGVGAHGLATRLMPPETGPPEDLEPVSMVALRRFVRTHSVVHRLPTSISLRGFPAVNIGGVRGETRDVVRALVAELCVFHGPDHLRIAIVTSDPVGEAWDWTKWLPHVGHPSLRDGLGPMRMIFESLADLETSLAAELLDRGRFSRSAPPVAGRAHLVVIIDDGHVAGDERLINDAGTEQVTVLDLSAPPDGLAARRGLELTIRGGKVCARSAVGIEEFADMDGLTIAEAEAIARRLARYHVATAASLANLDSEATAGDPGLPALLGIDDVARFDPAVEWRGRTGKDRLRVPIGFQPNGTPVELDIKESAHGGTGPHGLCIGATGSGKSEFLRTLVVSMLATHSPAELNLVLVDFKGGATFLGLEWAPHVAAIITNLEQELAMVDRMKDALSGEMTRRQEVLRASGNFANVAEYERARASGVRLEPMPALFIIVDEFSELLSQKPDFAELFVAIGRLGRSLHIHLLLASQRLEEGKLRGLDSHLSYRIGLKTFSANESRSVLGVPDAYHLPSVPGSAYLKCDSAEPIRFNTSYVSGAYHSPSAYLDEIDEDPDRPRATMKLFSALPVPLDGADHDGADYGGAGYGGADYSVAQQGSVLDAALALLDEEPPAVDASTAGMNAVDGSASGDSGDNGNVGADVVGVGVPTLLQTLVGRIAGHGPAAHGVWLPPLDESPTVDALTGWDVNRATAPGNLVAAVGIVDRPYDQRRDLLLLDLSGGAGNVAVVGGPQSGKSTTLRTLVMSMAATHTPEQVQFYCLDFGGGSLAGLTGVPHVGSVASRGDLDAVRRTVAEVSAILRRRELLFARLGIESMQDFRARRSQWFATGILADDDPLGDDRHGDVFLVFDGIAVLRGEFDFLDEQISTLVSQGLSYGVHVVIAASRWAEVKPAMRDLMGSRIELRLGDPSDSTMGRRVAASVPQNRPGRGLTAQELHMLIALPRLDGVSSSESLRAGVAHAAEKLQTIYGADRQAMPVRKLGTEITRERVDELLAASSITLAPNQVAIGVGELELAPVILDFGVQPHFMVFSDVEHGKTNVLRTIVNGLVRNSTPDEVKIVLVDFRRTMLGIIEGDHLAGYASSTENAGSMMTQLAGYFRDRLPPEDLTVQQLKERSWWSGPDIYVIIDDYDMVATGARHPIEPLVEMASHARDIGLHIVLARRSGGVGRAMFDPVIARLKDLSSDVLLMSGDRDEGYIVGRSRMQQLVPGRGELVSRVRPQEMIQVSLEADQ</sequence>
<feature type="domain" description="FtsK" evidence="12">
    <location>
        <begin position="1177"/>
        <end position="1360"/>
    </location>
</feature>
<evidence type="ECO:0000313" key="13">
    <source>
        <dbReference type="EMBL" id="KNA90690.1"/>
    </source>
</evidence>
<feature type="binding site" evidence="9">
    <location>
        <begin position="1194"/>
        <end position="1201"/>
    </location>
    <ligand>
        <name>ATP</name>
        <dbReference type="ChEBI" id="CHEBI:30616"/>
    </ligand>
</feature>
<dbReference type="InterPro" id="IPR027417">
    <property type="entry name" value="P-loop_NTPase"/>
</dbReference>
<feature type="compositionally biased region" description="Low complexity" evidence="10">
    <location>
        <begin position="785"/>
        <end position="798"/>
    </location>
</feature>
<name>A0ABR5IAG2_9ACTN</name>
<feature type="domain" description="FtsK" evidence="12">
    <location>
        <begin position="873"/>
        <end position="1075"/>
    </location>
</feature>
<dbReference type="Proteomes" id="UP000037247">
    <property type="component" value="Unassembled WGS sequence"/>
</dbReference>
<keyword evidence="4" id="KW-0677">Repeat</keyword>
<dbReference type="NCBIfam" id="TIGR03925">
    <property type="entry name" value="T7SS_EccC_b"/>
    <property type="match status" value="1"/>
</dbReference>
<keyword evidence="5 9" id="KW-0547">Nucleotide-binding</keyword>
<dbReference type="Gene3D" id="3.40.50.300">
    <property type="entry name" value="P-loop containing nucleotide triphosphate hydrolases"/>
    <property type="match status" value="4"/>
</dbReference>
<organism evidence="13 14">
    <name type="scientific">Gordonia jacobaea</name>
    <dbReference type="NCBI Taxonomy" id="122202"/>
    <lineage>
        <taxon>Bacteria</taxon>
        <taxon>Bacillati</taxon>
        <taxon>Actinomycetota</taxon>
        <taxon>Actinomycetes</taxon>
        <taxon>Mycobacteriales</taxon>
        <taxon>Gordoniaceae</taxon>
        <taxon>Gordonia</taxon>
    </lineage>
</organism>
<evidence type="ECO:0000256" key="4">
    <source>
        <dbReference type="ARBA" id="ARBA00022737"/>
    </source>
</evidence>
<comment type="subcellular location">
    <subcellularLocation>
        <location evidence="1">Cell membrane</location>
        <topology evidence="1">Multi-pass membrane protein</topology>
    </subcellularLocation>
</comment>
<dbReference type="NCBIfam" id="TIGR03924">
    <property type="entry name" value="T7SS_EccC_a"/>
    <property type="match status" value="1"/>
</dbReference>
<evidence type="ECO:0000256" key="8">
    <source>
        <dbReference type="ARBA" id="ARBA00023136"/>
    </source>
</evidence>
<dbReference type="PANTHER" id="PTHR22683:SF1">
    <property type="entry name" value="TYPE VII SECRETION SYSTEM PROTEIN ESSC"/>
    <property type="match status" value="1"/>
</dbReference>
<dbReference type="RefSeq" id="WP_049699624.1">
    <property type="nucleotide sequence ID" value="NZ_JAQDQF010000006.1"/>
</dbReference>
<dbReference type="PROSITE" id="PS50901">
    <property type="entry name" value="FTSK"/>
    <property type="match status" value="3"/>
</dbReference>
<feature type="region of interest" description="Disordered" evidence="10">
    <location>
        <begin position="779"/>
        <end position="798"/>
    </location>
</feature>
<reference evidence="13 14" key="1">
    <citation type="submission" date="2015-05" db="EMBL/GenBank/DDBJ databases">
        <title>Draft genome sequence of the bacterium Gordonia jacobaea a new member of the Gordonia genus.</title>
        <authorList>
            <person name="Jimenez-Galisteo G."/>
            <person name="Dominguez A."/>
            <person name="Munoz E."/>
            <person name="Vinas M."/>
        </authorList>
    </citation>
    <scope>NUCLEOTIDE SEQUENCE [LARGE SCALE GENOMIC DNA]</scope>
    <source>
        <strain evidence="14">mv1</strain>
    </source>
</reference>
<evidence type="ECO:0000256" key="3">
    <source>
        <dbReference type="ARBA" id="ARBA00022692"/>
    </source>
</evidence>
<evidence type="ECO:0000256" key="9">
    <source>
        <dbReference type="PROSITE-ProRule" id="PRU00289"/>
    </source>
</evidence>
<feature type="transmembrane region" description="Helical" evidence="11">
    <location>
        <begin position="40"/>
        <end position="61"/>
    </location>
</feature>
<dbReference type="Pfam" id="PF01580">
    <property type="entry name" value="FtsK_SpoIIIE"/>
    <property type="match status" value="3"/>
</dbReference>
<dbReference type="PANTHER" id="PTHR22683">
    <property type="entry name" value="SPORULATION PROTEIN RELATED"/>
    <property type="match status" value="1"/>
</dbReference>
<dbReference type="SUPFAM" id="SSF52540">
    <property type="entry name" value="P-loop containing nucleoside triphosphate hydrolases"/>
    <property type="match status" value="3"/>
</dbReference>
<evidence type="ECO:0000256" key="1">
    <source>
        <dbReference type="ARBA" id="ARBA00004651"/>
    </source>
</evidence>
<protein>
    <submittedName>
        <fullName evidence="13">Secretion protein EccC</fullName>
    </submittedName>
</protein>
<dbReference type="EMBL" id="LDTZ01000018">
    <property type="protein sequence ID" value="KNA90690.1"/>
    <property type="molecule type" value="Genomic_DNA"/>
</dbReference>